<dbReference type="EMBL" id="AP019416">
    <property type="protein sequence ID" value="BBI52225.1"/>
    <property type="molecule type" value="Genomic_DNA"/>
</dbReference>
<dbReference type="InterPro" id="IPR040686">
    <property type="entry name" value="PurK_C"/>
</dbReference>
<organism evidence="2 3">
    <name type="scientific">Vreelandella olivaria</name>
    <dbReference type="NCBI Taxonomy" id="390919"/>
    <lineage>
        <taxon>Bacteria</taxon>
        <taxon>Pseudomonadati</taxon>
        <taxon>Pseudomonadota</taxon>
        <taxon>Gammaproteobacteria</taxon>
        <taxon>Oceanospirillales</taxon>
        <taxon>Halomonadaceae</taxon>
        <taxon>Vreelandella</taxon>
    </lineage>
</organism>
<dbReference type="SUPFAM" id="SSF51246">
    <property type="entry name" value="Rudiment single hybrid motif"/>
    <property type="match status" value="1"/>
</dbReference>
<evidence type="ECO:0000313" key="3">
    <source>
        <dbReference type="Proteomes" id="UP000289555"/>
    </source>
</evidence>
<sequence length="100" mass="10770">MTSQFENHLRAIQGLPLGDTQAIAPTCMINVIGREGDNAAILALANTHLHRYDKAERAGRKLAHVNILAPNHAELLEKVNACSALLPEAPPPALSFSIKQ</sequence>
<proteinExistence type="predicted"/>
<evidence type="ECO:0000313" key="2">
    <source>
        <dbReference type="EMBL" id="BBI52225.1"/>
    </source>
</evidence>
<dbReference type="Proteomes" id="UP000289555">
    <property type="component" value="Chromosome"/>
</dbReference>
<reference evidence="3" key="1">
    <citation type="journal article" date="2019" name="Microbiol. Resour. Announc.">
        <title>Complete Genome Sequence of Halomonas olivaria, a Moderately Halophilic Bacterium Isolated from Olive Processing Effluents, Obtained by Nanopore Sequencing.</title>
        <authorList>
            <person name="Nagata S."/>
            <person name="Ii K.M."/>
            <person name="Tsukimi T."/>
            <person name="Miura M.C."/>
            <person name="Galipon J."/>
            <person name="Arakawa K."/>
        </authorList>
    </citation>
    <scope>NUCLEOTIDE SEQUENCE [LARGE SCALE GENOMIC DNA]</scope>
    <source>
        <strain evidence="3">TYRC17</strain>
    </source>
</reference>
<name>A0ABN5WZC6_9GAMM</name>
<dbReference type="Gene3D" id="3.30.470.20">
    <property type="entry name" value="ATP-grasp fold, B domain"/>
    <property type="match status" value="1"/>
</dbReference>
<evidence type="ECO:0000259" key="1">
    <source>
        <dbReference type="Pfam" id="PF17769"/>
    </source>
</evidence>
<gene>
    <name evidence="2" type="ORF">HORIV_46460</name>
</gene>
<dbReference type="Pfam" id="PF17769">
    <property type="entry name" value="PurK_C"/>
    <property type="match status" value="1"/>
</dbReference>
<feature type="domain" description="Phosphoribosylaminoimidazole carboxylase C-terminal" evidence="1">
    <location>
        <begin position="26"/>
        <end position="78"/>
    </location>
</feature>
<protein>
    <recommendedName>
        <fullName evidence="1">Phosphoribosylaminoimidazole carboxylase C-terminal domain-containing protein</fullName>
    </recommendedName>
</protein>
<keyword evidence="3" id="KW-1185">Reference proteome</keyword>
<dbReference type="PANTHER" id="PTHR11609:SF5">
    <property type="entry name" value="PHOSPHORIBOSYLAMINOIMIDAZOLE CARBOXYLASE"/>
    <property type="match status" value="1"/>
</dbReference>
<dbReference type="InterPro" id="IPR011054">
    <property type="entry name" value="Rudment_hybrid_motif"/>
</dbReference>
<dbReference type="PANTHER" id="PTHR11609">
    <property type="entry name" value="PURINE BIOSYNTHESIS PROTEIN 6/7, PUR6/7"/>
    <property type="match status" value="1"/>
</dbReference>
<accession>A0ABN5WZC6</accession>